<proteinExistence type="predicted"/>
<protein>
    <submittedName>
        <fullName evidence="1">Uncharacterized protein</fullName>
    </submittedName>
</protein>
<evidence type="ECO:0000313" key="2">
    <source>
        <dbReference type="Proteomes" id="UP000054995"/>
    </source>
</evidence>
<evidence type="ECO:0000313" key="1">
    <source>
        <dbReference type="EMBL" id="KRY93755.1"/>
    </source>
</evidence>
<organism evidence="1 2">
    <name type="scientific">Trichinella pseudospiralis</name>
    <name type="common">Parasitic roundworm</name>
    <dbReference type="NCBI Taxonomy" id="6337"/>
    <lineage>
        <taxon>Eukaryota</taxon>
        <taxon>Metazoa</taxon>
        <taxon>Ecdysozoa</taxon>
        <taxon>Nematoda</taxon>
        <taxon>Enoplea</taxon>
        <taxon>Dorylaimia</taxon>
        <taxon>Trichinellida</taxon>
        <taxon>Trichinellidae</taxon>
        <taxon>Trichinella</taxon>
    </lineage>
</organism>
<reference evidence="1 2" key="1">
    <citation type="submission" date="2015-01" db="EMBL/GenBank/DDBJ databases">
        <title>Evolution of Trichinella species and genotypes.</title>
        <authorList>
            <person name="Korhonen P.K."/>
            <person name="Edoardo P."/>
            <person name="Giuseppe L.R."/>
            <person name="Gasser R.B."/>
        </authorList>
    </citation>
    <scope>NUCLEOTIDE SEQUENCE [LARGE SCALE GENOMIC DNA]</scope>
    <source>
        <strain evidence="1">ISS470</strain>
    </source>
</reference>
<dbReference type="AlphaFoldDB" id="A0A0V1G688"/>
<gene>
    <name evidence="1" type="ORF">T4D_15255</name>
</gene>
<accession>A0A0V1G688</accession>
<name>A0A0V1G688_TRIPS</name>
<sequence length="75" mass="8585">MHIDGSETCADFVSSVAADLMLVKIERCRRRLLRSVSMQSLFLAYFILCLKTNGSQSLKSTSNFDFLKRHLEQAR</sequence>
<keyword evidence="2" id="KW-1185">Reference proteome</keyword>
<dbReference type="Proteomes" id="UP000054995">
    <property type="component" value="Unassembled WGS sequence"/>
</dbReference>
<comment type="caution">
    <text evidence="1">The sequence shown here is derived from an EMBL/GenBank/DDBJ whole genome shotgun (WGS) entry which is preliminary data.</text>
</comment>
<dbReference type="EMBL" id="JYDT01000001">
    <property type="protein sequence ID" value="KRY93755.1"/>
    <property type="molecule type" value="Genomic_DNA"/>
</dbReference>